<dbReference type="AlphaFoldDB" id="A0AAI8YCX9"/>
<evidence type="ECO:0000256" key="1">
    <source>
        <dbReference type="ARBA" id="ARBA00004141"/>
    </source>
</evidence>
<dbReference type="Pfam" id="PF20684">
    <property type="entry name" value="Fung_rhodopsin"/>
    <property type="match status" value="1"/>
</dbReference>
<name>A0AAI8YCX9_9PEZI</name>
<accession>A0AAI8YCX9</accession>
<feature type="domain" description="Rhodopsin" evidence="7">
    <location>
        <begin position="44"/>
        <end position="213"/>
    </location>
</feature>
<comment type="similarity">
    <text evidence="5">Belongs to the SAT4 family.</text>
</comment>
<evidence type="ECO:0000256" key="6">
    <source>
        <dbReference type="SAM" id="Phobius"/>
    </source>
</evidence>
<dbReference type="PANTHER" id="PTHR33048:SF47">
    <property type="entry name" value="INTEGRAL MEMBRANE PROTEIN-RELATED"/>
    <property type="match status" value="1"/>
</dbReference>
<evidence type="ECO:0000256" key="2">
    <source>
        <dbReference type="ARBA" id="ARBA00022692"/>
    </source>
</evidence>
<proteinExistence type="inferred from homology"/>
<feature type="transmembrane region" description="Helical" evidence="6">
    <location>
        <begin position="177"/>
        <end position="199"/>
    </location>
</feature>
<dbReference type="GO" id="GO:0016020">
    <property type="term" value="C:membrane"/>
    <property type="evidence" value="ECO:0007669"/>
    <property type="project" value="UniProtKB-SubCell"/>
</dbReference>
<evidence type="ECO:0000313" key="9">
    <source>
        <dbReference type="Proteomes" id="UP001295740"/>
    </source>
</evidence>
<sequence length="226" mass="25323">MADDRDDIGPGLRAFLVVMIVVTTNATVLRFWSRSLTPREARQHVFHFWWDDWVALIASVIVIAQLAITIALIDHAGFGRHIDTLSAEEISLFFKLEYLGDYIYDSALATSKFSGLLFLSRVFPARLNSRWFNIALWVTHGLKAAWLIGVYFGTIFLCDPVQKGWNPFLPGTCGTTASLFLGSAIPSVVIDLIIMLLPLPKIWGLHTSIGRRVDWASFSSWVIPAL</sequence>
<comment type="caution">
    <text evidence="8">The sequence shown here is derived from an EMBL/GenBank/DDBJ whole genome shotgun (WGS) entry which is preliminary data.</text>
</comment>
<feature type="transmembrane region" description="Helical" evidence="6">
    <location>
        <begin position="131"/>
        <end position="157"/>
    </location>
</feature>
<evidence type="ECO:0000259" key="7">
    <source>
        <dbReference type="Pfam" id="PF20684"/>
    </source>
</evidence>
<comment type="subcellular location">
    <subcellularLocation>
        <location evidence="1">Membrane</location>
        <topology evidence="1">Multi-pass membrane protein</topology>
    </subcellularLocation>
</comment>
<protein>
    <submittedName>
        <fullName evidence="8">Uu.00g028510.m01.CDS01</fullName>
    </submittedName>
</protein>
<evidence type="ECO:0000256" key="5">
    <source>
        <dbReference type="ARBA" id="ARBA00038359"/>
    </source>
</evidence>
<reference evidence="8" key="1">
    <citation type="submission" date="2023-10" db="EMBL/GenBank/DDBJ databases">
        <authorList>
            <person name="Hackl T."/>
        </authorList>
    </citation>
    <scope>NUCLEOTIDE SEQUENCE</scope>
</reference>
<gene>
    <name evidence="8" type="ORF">KHLLAP_LOCUS466</name>
</gene>
<dbReference type="InterPro" id="IPR049326">
    <property type="entry name" value="Rhodopsin_dom_fungi"/>
</dbReference>
<evidence type="ECO:0000256" key="3">
    <source>
        <dbReference type="ARBA" id="ARBA00022989"/>
    </source>
</evidence>
<feature type="transmembrane region" description="Helical" evidence="6">
    <location>
        <begin position="53"/>
        <end position="73"/>
    </location>
</feature>
<keyword evidence="3 6" id="KW-1133">Transmembrane helix</keyword>
<keyword evidence="2 6" id="KW-0812">Transmembrane</keyword>
<feature type="transmembrane region" description="Helical" evidence="6">
    <location>
        <begin position="102"/>
        <end position="119"/>
    </location>
</feature>
<keyword evidence="4 6" id="KW-0472">Membrane</keyword>
<evidence type="ECO:0000313" key="8">
    <source>
        <dbReference type="EMBL" id="CAJ2499998.1"/>
    </source>
</evidence>
<keyword evidence="9" id="KW-1185">Reference proteome</keyword>
<feature type="transmembrane region" description="Helical" evidence="6">
    <location>
        <begin position="12"/>
        <end position="32"/>
    </location>
</feature>
<dbReference type="InterPro" id="IPR052337">
    <property type="entry name" value="SAT4-like"/>
</dbReference>
<organism evidence="8 9">
    <name type="scientific">Anthostomella pinea</name>
    <dbReference type="NCBI Taxonomy" id="933095"/>
    <lineage>
        <taxon>Eukaryota</taxon>
        <taxon>Fungi</taxon>
        <taxon>Dikarya</taxon>
        <taxon>Ascomycota</taxon>
        <taxon>Pezizomycotina</taxon>
        <taxon>Sordariomycetes</taxon>
        <taxon>Xylariomycetidae</taxon>
        <taxon>Xylariales</taxon>
        <taxon>Xylariaceae</taxon>
        <taxon>Anthostomella</taxon>
    </lineage>
</organism>
<dbReference type="PANTHER" id="PTHR33048">
    <property type="entry name" value="PTH11-LIKE INTEGRAL MEMBRANE PROTEIN (AFU_ORTHOLOGUE AFUA_5G11245)"/>
    <property type="match status" value="1"/>
</dbReference>
<evidence type="ECO:0000256" key="4">
    <source>
        <dbReference type="ARBA" id="ARBA00023136"/>
    </source>
</evidence>
<dbReference type="Proteomes" id="UP001295740">
    <property type="component" value="Unassembled WGS sequence"/>
</dbReference>
<dbReference type="EMBL" id="CAUWAG010000003">
    <property type="protein sequence ID" value="CAJ2499998.1"/>
    <property type="molecule type" value="Genomic_DNA"/>
</dbReference>